<dbReference type="InterPro" id="IPR004014">
    <property type="entry name" value="ATPase_P-typ_cation-transptr_N"/>
</dbReference>
<name>A6M173_CLOB8</name>
<dbReference type="SUPFAM" id="SSF81665">
    <property type="entry name" value="Calcium ATPase, transmembrane domain M"/>
    <property type="match status" value="1"/>
</dbReference>
<feature type="domain" description="Cation-transporting P-type ATPase N-terminal" evidence="15">
    <location>
        <begin position="20"/>
        <end position="81"/>
    </location>
</feature>
<dbReference type="Pfam" id="PF00689">
    <property type="entry name" value="Cation_ATPase_C"/>
    <property type="match status" value="1"/>
</dbReference>
<dbReference type="FunFam" id="3.40.50.1000:FF:000001">
    <property type="entry name" value="Phospholipid-transporting ATPase IC"/>
    <property type="match status" value="1"/>
</dbReference>
<evidence type="ECO:0000256" key="8">
    <source>
        <dbReference type="ARBA" id="ARBA00022840"/>
    </source>
</evidence>
<keyword evidence="9" id="KW-0460">Magnesium</keyword>
<dbReference type="GO" id="GO:0016887">
    <property type="term" value="F:ATP hydrolysis activity"/>
    <property type="evidence" value="ECO:0007669"/>
    <property type="project" value="InterPro"/>
</dbReference>
<dbReference type="InterPro" id="IPR001757">
    <property type="entry name" value="P_typ_ATPase"/>
</dbReference>
<protein>
    <recommendedName>
        <fullName evidence="3">P-type Ca(2+) transporter</fullName>
        <ecNumber evidence="3">7.2.2.10</ecNumber>
    </recommendedName>
</protein>
<dbReference type="PRINTS" id="PR00120">
    <property type="entry name" value="HATPASE"/>
</dbReference>
<feature type="transmembrane region" description="Helical" evidence="14">
    <location>
        <begin position="815"/>
        <end position="840"/>
    </location>
</feature>
<feature type="transmembrane region" description="Helical" evidence="14">
    <location>
        <begin position="756"/>
        <end position="774"/>
    </location>
</feature>
<dbReference type="SFLD" id="SFLDS00003">
    <property type="entry name" value="Haloacid_Dehalogenase"/>
    <property type="match status" value="1"/>
</dbReference>
<comment type="similarity">
    <text evidence="2">Belongs to the cation transport ATPase (P-type) (TC 3.A.3) family. Type IIA subfamily.</text>
</comment>
<dbReference type="NCBIfam" id="TIGR01116">
    <property type="entry name" value="ATPase-IIA1_Ca"/>
    <property type="match status" value="1"/>
</dbReference>
<comment type="subcellular location">
    <subcellularLocation>
        <location evidence="1">Membrane</location>
        <topology evidence="1">Multi-pass membrane protein</topology>
    </subcellularLocation>
</comment>
<evidence type="ECO:0000313" key="16">
    <source>
        <dbReference type="EMBL" id="ABR36353.1"/>
    </source>
</evidence>
<dbReference type="Pfam" id="PF00122">
    <property type="entry name" value="E1-E2_ATPase"/>
    <property type="match status" value="1"/>
</dbReference>
<dbReference type="Gene3D" id="3.40.50.1000">
    <property type="entry name" value="HAD superfamily/HAD-like"/>
    <property type="match status" value="1"/>
</dbReference>
<proteinExistence type="inferred from homology"/>
<keyword evidence="12 14" id="KW-0472">Membrane</keyword>
<feature type="transmembrane region" description="Helical" evidence="14">
    <location>
        <begin position="85"/>
        <end position="101"/>
    </location>
</feature>
<dbReference type="InterPro" id="IPR036412">
    <property type="entry name" value="HAD-like_sf"/>
</dbReference>
<dbReference type="FunFam" id="3.40.50.1000:FF:000028">
    <property type="entry name" value="Calcium-transporting P-type ATPase, putative"/>
    <property type="match status" value="1"/>
</dbReference>
<organism evidence="16 17">
    <name type="scientific">Clostridium beijerinckii (strain ATCC 51743 / NCIMB 8052)</name>
    <name type="common">Clostridium acetobutylicum</name>
    <dbReference type="NCBI Taxonomy" id="290402"/>
    <lineage>
        <taxon>Bacteria</taxon>
        <taxon>Bacillati</taxon>
        <taxon>Bacillota</taxon>
        <taxon>Clostridia</taxon>
        <taxon>Eubacteriales</taxon>
        <taxon>Clostridiaceae</taxon>
        <taxon>Clostridium</taxon>
    </lineage>
</organism>
<keyword evidence="4" id="KW-0406">Ion transport</keyword>
<dbReference type="InterPro" id="IPR059000">
    <property type="entry name" value="ATPase_P-type_domA"/>
</dbReference>
<dbReference type="FunFam" id="1.20.1110.10:FF:000065">
    <property type="entry name" value="Sarcoplasmic/endoplasmic reticulum calcium ATPase 1"/>
    <property type="match status" value="1"/>
</dbReference>
<keyword evidence="7" id="KW-0106">Calcium</keyword>
<dbReference type="Gene3D" id="2.70.150.10">
    <property type="entry name" value="Calcium-transporting ATPase, cytoplasmic transduction domain A"/>
    <property type="match status" value="1"/>
</dbReference>
<evidence type="ECO:0000256" key="10">
    <source>
        <dbReference type="ARBA" id="ARBA00022967"/>
    </source>
</evidence>
<evidence type="ECO:0000256" key="7">
    <source>
        <dbReference type="ARBA" id="ARBA00022837"/>
    </source>
</evidence>
<dbReference type="GO" id="GO:0005388">
    <property type="term" value="F:P-type calcium transporter activity"/>
    <property type="evidence" value="ECO:0007669"/>
    <property type="project" value="UniProtKB-EC"/>
</dbReference>
<evidence type="ECO:0000313" key="17">
    <source>
        <dbReference type="Proteomes" id="UP000000565"/>
    </source>
</evidence>
<dbReference type="InterPro" id="IPR006068">
    <property type="entry name" value="ATPase_P-typ_cation-transptr_C"/>
</dbReference>
<dbReference type="SMART" id="SM00831">
    <property type="entry name" value="Cation_ATPase_N"/>
    <property type="match status" value="1"/>
</dbReference>
<dbReference type="GO" id="GO:0005524">
    <property type="term" value="F:ATP binding"/>
    <property type="evidence" value="ECO:0007669"/>
    <property type="project" value="UniProtKB-KW"/>
</dbReference>
<feature type="transmembrane region" description="Helical" evidence="14">
    <location>
        <begin position="679"/>
        <end position="702"/>
    </location>
</feature>
<dbReference type="SFLD" id="SFLDG00002">
    <property type="entry name" value="C1.7:_P-type_atpase_like"/>
    <property type="match status" value="1"/>
</dbReference>
<keyword evidence="6" id="KW-0547">Nucleotide-binding</keyword>
<dbReference type="EC" id="7.2.2.10" evidence="3"/>
<dbReference type="PROSITE" id="PS00154">
    <property type="entry name" value="ATPASE_E1_E2"/>
    <property type="match status" value="1"/>
</dbReference>
<dbReference type="Gene3D" id="3.40.1110.10">
    <property type="entry name" value="Calcium-transporting ATPase, cytoplasmic domain N"/>
    <property type="match status" value="1"/>
</dbReference>
<reference evidence="16 17" key="3">
    <citation type="journal article" date="2012" name="BMC Genomics">
        <title>Genome-wide dynamic transcriptional profiling in clostridium beijerinckii NCIMB 8052 using single-nucleotide resolution RNA-Seq.</title>
        <authorList>
            <person name="Wang Y."/>
            <person name="Li X."/>
            <person name="Mao Y."/>
            <person name="Blaschek H.P."/>
        </authorList>
    </citation>
    <scope>NUCLEOTIDE SEQUENCE [LARGE SCALE GENOMIC DNA]</scope>
    <source>
        <strain evidence="17">ATCC 51743 / NCIMB 8052</strain>
    </source>
</reference>
<accession>A6M173</accession>
<evidence type="ECO:0000256" key="3">
    <source>
        <dbReference type="ARBA" id="ARBA00012790"/>
    </source>
</evidence>
<dbReference type="InterPro" id="IPR044492">
    <property type="entry name" value="P_typ_ATPase_HD_dom"/>
</dbReference>
<dbReference type="GO" id="GO:0016020">
    <property type="term" value="C:membrane"/>
    <property type="evidence" value="ECO:0007669"/>
    <property type="project" value="UniProtKB-SubCell"/>
</dbReference>
<dbReference type="SFLD" id="SFLDF00027">
    <property type="entry name" value="p-type_atpase"/>
    <property type="match status" value="1"/>
</dbReference>
<dbReference type="Gene3D" id="1.20.1110.10">
    <property type="entry name" value="Calcium-transporting ATPase, transmembrane domain"/>
    <property type="match status" value="1"/>
</dbReference>
<evidence type="ECO:0000256" key="6">
    <source>
        <dbReference type="ARBA" id="ARBA00022741"/>
    </source>
</evidence>
<keyword evidence="10" id="KW-1278">Translocase</keyword>
<dbReference type="Pfam" id="PF00690">
    <property type="entry name" value="Cation_ATPase_N"/>
    <property type="match status" value="1"/>
</dbReference>
<dbReference type="EMBL" id="CP000721">
    <property type="protein sequence ID" value="ABR36353.1"/>
    <property type="molecule type" value="Genomic_DNA"/>
</dbReference>
<dbReference type="NCBIfam" id="TIGR01517">
    <property type="entry name" value="ATPase-IIB_Ca"/>
    <property type="match status" value="1"/>
</dbReference>
<evidence type="ECO:0000256" key="13">
    <source>
        <dbReference type="ARBA" id="ARBA00048694"/>
    </source>
</evidence>
<dbReference type="eggNOG" id="COG0474">
    <property type="taxonomic scope" value="Bacteria"/>
</dbReference>
<feature type="transmembrane region" description="Helical" evidence="14">
    <location>
        <begin position="248"/>
        <end position="268"/>
    </location>
</feature>
<evidence type="ECO:0000256" key="5">
    <source>
        <dbReference type="ARBA" id="ARBA00022692"/>
    </source>
</evidence>
<dbReference type="HOGENOM" id="CLU_002360_1_0_9"/>
<keyword evidence="8" id="KW-0067">ATP-binding</keyword>
<feature type="transmembrane region" description="Helical" evidence="14">
    <location>
        <begin position="274"/>
        <end position="300"/>
    </location>
</feature>
<keyword evidence="5 14" id="KW-0812">Transmembrane</keyword>
<evidence type="ECO:0000256" key="1">
    <source>
        <dbReference type="ARBA" id="ARBA00004141"/>
    </source>
</evidence>
<reference evidence="16 17" key="2">
    <citation type="journal article" date="2011" name="BMC Genomics">
        <title>Single-nucleotide resolution analysis of the transcriptome structure of Clostridium beijerinckii NCIMB 8052 using RNA-Seq.</title>
        <authorList>
            <person name="Wang Y."/>
            <person name="Li X."/>
            <person name="Mao Y."/>
            <person name="Blaschek H.P."/>
        </authorList>
    </citation>
    <scope>NUCLEOTIDE SEQUENCE [LARGE SCALE GENOMIC DNA]</scope>
    <source>
        <strain evidence="17">ATCC 51743 / NCIMB 8052</strain>
    </source>
</reference>
<dbReference type="Pfam" id="PF13246">
    <property type="entry name" value="Cation_ATPase"/>
    <property type="match status" value="1"/>
</dbReference>
<evidence type="ECO:0000256" key="12">
    <source>
        <dbReference type="ARBA" id="ARBA00023136"/>
    </source>
</evidence>
<comment type="catalytic activity">
    <reaction evidence="13">
        <text>Ca(2+)(in) + ATP + H2O = Ca(2+)(out) + ADP + phosphate + H(+)</text>
        <dbReference type="Rhea" id="RHEA:18105"/>
        <dbReference type="ChEBI" id="CHEBI:15377"/>
        <dbReference type="ChEBI" id="CHEBI:15378"/>
        <dbReference type="ChEBI" id="CHEBI:29108"/>
        <dbReference type="ChEBI" id="CHEBI:30616"/>
        <dbReference type="ChEBI" id="CHEBI:43474"/>
        <dbReference type="ChEBI" id="CHEBI:456216"/>
        <dbReference type="EC" id="7.2.2.10"/>
    </reaction>
</comment>
<dbReference type="InterPro" id="IPR018303">
    <property type="entry name" value="ATPase_P-typ_P_site"/>
</dbReference>
<dbReference type="InterPro" id="IPR005782">
    <property type="entry name" value="P-type_ATPase_IIA"/>
</dbReference>
<feature type="transmembrane region" description="Helical" evidence="14">
    <location>
        <begin position="56"/>
        <end position="79"/>
    </location>
</feature>
<keyword evidence="4" id="KW-0109">Calcium transport</keyword>
<dbReference type="SUPFAM" id="SSF56784">
    <property type="entry name" value="HAD-like"/>
    <property type="match status" value="1"/>
</dbReference>
<dbReference type="Proteomes" id="UP000000565">
    <property type="component" value="Chromosome"/>
</dbReference>
<dbReference type="PRINTS" id="PR00119">
    <property type="entry name" value="CATATPASE"/>
</dbReference>
<evidence type="ECO:0000256" key="14">
    <source>
        <dbReference type="SAM" id="Phobius"/>
    </source>
</evidence>
<dbReference type="SUPFAM" id="SSF81660">
    <property type="entry name" value="Metal cation-transporting ATPase, ATP-binding domain N"/>
    <property type="match status" value="1"/>
</dbReference>
<evidence type="ECO:0000256" key="11">
    <source>
        <dbReference type="ARBA" id="ARBA00022989"/>
    </source>
</evidence>
<dbReference type="SUPFAM" id="SSF81653">
    <property type="entry name" value="Calcium ATPase, transduction domain A"/>
    <property type="match status" value="1"/>
</dbReference>
<dbReference type="InterPro" id="IPR006408">
    <property type="entry name" value="P-type_ATPase_IIB"/>
</dbReference>
<keyword evidence="4" id="KW-0813">Transport</keyword>
<reference evidence="16 17" key="1">
    <citation type="submission" date="2007-06" db="EMBL/GenBank/DDBJ databases">
        <title>Complete sequence of Clostridium beijerinckii NCIMB 8052.</title>
        <authorList>
            <consortium name="US DOE Joint Genome Institute"/>
            <person name="Copeland A."/>
            <person name="Lucas S."/>
            <person name="Lapidus A."/>
            <person name="Barry K."/>
            <person name="Detter J.C."/>
            <person name="Glavina del Rio T."/>
            <person name="Hammon N."/>
            <person name="Israni S."/>
            <person name="Dalin E."/>
            <person name="Tice H."/>
            <person name="Pitluck S."/>
            <person name="Sims D."/>
            <person name="Brettin T."/>
            <person name="Bruce D."/>
            <person name="Tapia R."/>
            <person name="Brainard J."/>
            <person name="Schmutz J."/>
            <person name="Larimer F."/>
            <person name="Land M."/>
            <person name="Hauser L."/>
            <person name="Kyrpides N."/>
            <person name="Mikhailova N."/>
            <person name="Bennet G."/>
            <person name="Cann I."/>
            <person name="Chen J.-S."/>
            <person name="Contreras A.L."/>
            <person name="Jones D."/>
            <person name="Kashket E."/>
            <person name="Mitchell W."/>
            <person name="Stoddard S."/>
            <person name="Schwarz W."/>
            <person name="Qureshi N."/>
            <person name="Young M."/>
            <person name="Shi Z."/>
            <person name="Ezeji T."/>
            <person name="White B."/>
            <person name="Blaschek H."/>
            <person name="Richardson P."/>
        </authorList>
    </citation>
    <scope>NUCLEOTIDE SEQUENCE [LARGE SCALE GENOMIC DNA]</scope>
    <source>
        <strain evidence="17">ATCC 51743 / NCIMB 8052</strain>
    </source>
</reference>
<evidence type="ECO:0000256" key="4">
    <source>
        <dbReference type="ARBA" id="ARBA00022568"/>
    </source>
</evidence>
<sequence>MGNIYILYKVLYLGGKVVVQEKELTSGLSTKEAEKRIKNFGLNELKHHNKASAFKIFLSQFNDFIVWVLIASTIISGIIGDKADAITILIIIVINAILGFVQEFKTEKSLEALKELAAPTCKVLRDSSIQIINSIYLTIGDIVILEAGDRIPADGFFIESSSVVVDESLLTGESVGVNKEANPYKADGKKTKKNNEGFMGTTVVKGKGLFKVDCIGMNTEMGKIADLIQNIEEEKSPLNKRLDSLGKVLVVICLVICAIVTAMGIIRGNDITEMFLLGVSLAVAAIPEGLAAIVTVSLALGVSRMLKKNALVRKLPAVETLGCTSVICSDKTGTLTQNKMTVKEVYLNGRIHELEKEKLSNYTKFMKALVYCNDCNYDFTKKKMSEALHGDPTETALINMFFNDVNDLEDFINDANRIYDIPFDSNRKMMSVIIKEGAKEGANETCYVKGAPERVIDRCEFILENNKIKPFTYQKKKQVSDFITAMSSRALRCIAAAYKEDNLTKSDKLEQNLIFIGIAGSIDPPREEARDAVLKCKLAGIKPIMITGDHQNTALAIAKSLNICNTADQVMTGDEIEAISDLELEGRIKKVRVFARVSPNHKLRIVRAFKKKGNIVAMTGDGVNDAPAIKESDIGVAMGISGTDVTKEASSMILMDDNFSTIVAAVEEGRIIYDNIRKFIRYLLSCNLGEVLTMFLATLFYLPNPLSPIQILLVNLATDGLPAIALGVDPPEQDIMRQSPREKKESIFARGLVEKIVIRGTLIGLCTLLSFMVGRYYKMDLETCRTLALCTLILSQLIHVFECRSERYSIFQIKLFTNPYLVGAVLISISLMCSVLYVPFLQNVFHTVALSLNQWLIVLFFSGIIAFINSVYLLIKTK</sequence>
<keyword evidence="11 14" id="KW-1133">Transmembrane helix</keyword>
<dbReference type="InterPro" id="IPR023299">
    <property type="entry name" value="ATPase_P-typ_cyto_dom_N"/>
</dbReference>
<dbReference type="InterPro" id="IPR023214">
    <property type="entry name" value="HAD_sf"/>
</dbReference>
<feature type="transmembrane region" description="Helical" evidence="14">
    <location>
        <begin position="852"/>
        <end position="875"/>
    </location>
</feature>
<dbReference type="InterPro" id="IPR023298">
    <property type="entry name" value="ATPase_P-typ_TM_dom_sf"/>
</dbReference>
<dbReference type="PANTHER" id="PTHR42861">
    <property type="entry name" value="CALCIUM-TRANSPORTING ATPASE"/>
    <property type="match status" value="1"/>
</dbReference>
<evidence type="ECO:0000256" key="9">
    <source>
        <dbReference type="ARBA" id="ARBA00022842"/>
    </source>
</evidence>
<dbReference type="KEGG" id="cbe:Cbei_4243"/>
<gene>
    <name evidence="16" type="ordered locus">Cbei_4243</name>
</gene>
<dbReference type="AlphaFoldDB" id="A6M173"/>
<dbReference type="InterPro" id="IPR008250">
    <property type="entry name" value="ATPase_P-typ_transduc_dom_A_sf"/>
</dbReference>
<evidence type="ECO:0000256" key="2">
    <source>
        <dbReference type="ARBA" id="ARBA00005675"/>
    </source>
</evidence>
<dbReference type="NCBIfam" id="TIGR01494">
    <property type="entry name" value="ATPase_P-type"/>
    <property type="match status" value="2"/>
</dbReference>
<evidence type="ECO:0000259" key="15">
    <source>
        <dbReference type="SMART" id="SM00831"/>
    </source>
</evidence>